<evidence type="ECO:0008006" key="3">
    <source>
        <dbReference type="Google" id="ProtNLM"/>
    </source>
</evidence>
<dbReference type="AlphaFoldDB" id="V6SGB5"/>
<sequence>MSLIVLATLGFACTDDDIRSEHVLNQGPKIVGFAKSTQNIAYFEDLGVQENNVQVALIGRGDGTYPTSPLEVTYEVDLVKSTALEGVEFEFADDSRKVTIPAGGSFVNLPLLVNTGALNPTQKTELYLNLTSTTNAVLGAQYSTIKVVFVGCDTALEGPYAYGSVPVTITKLTPNTYHSNYFPPFTTRYFFDFSDVCGDLEIIDWQFQASNAITGPDGGPGTGFVEDNGNLTFENINVAGVAGYVNRTWTLVRQ</sequence>
<dbReference type="STRING" id="1107311.Q767_05260"/>
<reference evidence="2" key="1">
    <citation type="submission" date="2013-09" db="EMBL/GenBank/DDBJ databases">
        <authorList>
            <person name="Zeng Z."/>
            <person name="Chen C."/>
        </authorList>
    </citation>
    <scope>NUCLEOTIDE SEQUENCE [LARGE SCALE GENOMIC DNA]</scope>
    <source>
        <strain evidence="2">DK69</strain>
    </source>
</reference>
<protein>
    <recommendedName>
        <fullName evidence="3">DUF1735 domain-containing protein</fullName>
    </recommendedName>
</protein>
<dbReference type="EMBL" id="JRLZ01000004">
    <property type="protein sequence ID" value="KGO96324.1"/>
    <property type="molecule type" value="Genomic_DNA"/>
</dbReference>
<keyword evidence="2" id="KW-1185">Reference proteome</keyword>
<comment type="caution">
    <text evidence="1">The sequence shown here is derived from an EMBL/GenBank/DDBJ whole genome shotgun (WGS) entry which is preliminary data.</text>
</comment>
<organism evidence="1 2">
    <name type="scientific">Flavobacterium enshiense DK69</name>
    <dbReference type="NCBI Taxonomy" id="1107311"/>
    <lineage>
        <taxon>Bacteria</taxon>
        <taxon>Pseudomonadati</taxon>
        <taxon>Bacteroidota</taxon>
        <taxon>Flavobacteriia</taxon>
        <taxon>Flavobacteriales</taxon>
        <taxon>Flavobacteriaceae</taxon>
        <taxon>Flavobacterium</taxon>
    </lineage>
</organism>
<evidence type="ECO:0000313" key="1">
    <source>
        <dbReference type="EMBL" id="KGO96324.1"/>
    </source>
</evidence>
<evidence type="ECO:0000313" key="2">
    <source>
        <dbReference type="Proteomes" id="UP000030149"/>
    </source>
</evidence>
<dbReference type="Proteomes" id="UP000030149">
    <property type="component" value="Unassembled WGS sequence"/>
</dbReference>
<proteinExistence type="predicted"/>
<gene>
    <name evidence="1" type="ORF">Q767_05260</name>
</gene>
<dbReference type="PATRIC" id="fig|1107311.3.peg.1589"/>
<reference evidence="1 2" key="2">
    <citation type="journal article" date="2015" name="Stand. Genomic Sci.">
        <title>High quality draft genomic sequence of Flavobacterium enshiense DK69(T) and comparison among Flavobacterium genomes.</title>
        <authorList>
            <person name="Zeng Z."/>
            <person name="Chen C."/>
            <person name="Du H."/>
            <person name="Wang G."/>
            <person name="Li M."/>
        </authorList>
    </citation>
    <scope>NUCLEOTIDE SEQUENCE [LARGE SCALE GENOMIC DNA]</scope>
    <source>
        <strain evidence="1 2">DK69</strain>
    </source>
</reference>
<name>V6SGB5_9FLAO</name>
<dbReference type="eggNOG" id="ENOG5033MD6">
    <property type="taxonomic scope" value="Bacteria"/>
</dbReference>
<accession>V6SGB5</accession>